<accession>A0A9P1D394</accession>
<dbReference type="OrthoDB" id="429363at2759"/>
<feature type="region of interest" description="Disordered" evidence="2">
    <location>
        <begin position="507"/>
        <end position="530"/>
    </location>
</feature>
<feature type="compositionally biased region" description="Gly residues" evidence="2">
    <location>
        <begin position="516"/>
        <end position="527"/>
    </location>
</feature>
<feature type="signal peptide" evidence="3">
    <location>
        <begin position="1"/>
        <end position="20"/>
    </location>
</feature>
<evidence type="ECO:0000313" key="7">
    <source>
        <dbReference type="Proteomes" id="UP001152797"/>
    </source>
</evidence>
<dbReference type="EMBL" id="CAMXCT010003292">
    <property type="protein sequence ID" value="CAI4003562.1"/>
    <property type="molecule type" value="Genomic_DNA"/>
</dbReference>
<dbReference type="SMART" id="SM00343">
    <property type="entry name" value="ZnF_C2HC"/>
    <property type="match status" value="2"/>
</dbReference>
<dbReference type="InterPro" id="IPR001878">
    <property type="entry name" value="Znf_CCHC"/>
</dbReference>
<proteinExistence type="predicted"/>
<dbReference type="SUPFAM" id="SSF57756">
    <property type="entry name" value="Retrovirus zinc finger-like domains"/>
    <property type="match status" value="1"/>
</dbReference>
<keyword evidence="1" id="KW-0863">Zinc-finger</keyword>
<feature type="domain" description="CCHC-type" evidence="4">
    <location>
        <begin position="500"/>
        <end position="515"/>
    </location>
</feature>
<dbReference type="GO" id="GO:0003676">
    <property type="term" value="F:nucleic acid binding"/>
    <property type="evidence" value="ECO:0007669"/>
    <property type="project" value="InterPro"/>
</dbReference>
<keyword evidence="7" id="KW-1185">Reference proteome</keyword>
<keyword evidence="1" id="KW-0862">Zinc</keyword>
<evidence type="ECO:0000256" key="2">
    <source>
        <dbReference type="SAM" id="MobiDB-lite"/>
    </source>
</evidence>
<dbReference type="AlphaFoldDB" id="A0A9P1D394"/>
<feature type="region of interest" description="Disordered" evidence="2">
    <location>
        <begin position="554"/>
        <end position="597"/>
    </location>
</feature>
<sequence length="819" mass="89481">MAPALRRVLVALLALPLSSAMTRPDGCSEYRWNGTCAGFSISCESLAIAGLICGDQDGGVGTISSDCKDMCAEPCCITTTTTTQTTTSQGPIARAAVADQRLVFAERFRPTWTFLCLTWAHRIFLVLVSIIAVGIGVIEMSGVPDGGVGSPTSPQQAAAAAVQAGAAAGLTQEQVLIQMQAQMQVQQDMLLQQQAQMQDVMAKLAESNARTLRAEEERHLALKALSRSEELVDARGVGQPFKFSGKVDQDFSEWDHKMRTFLRAKFRADVDTVLQWATKQRKVIMRYTDGSSRTSSWDPVFGDSADALDQVEGVDKMVEGIYAYLVSFTTGEANKVVRNSGTDGLEAWRRVHAEYDPTSSVRRVAVLGMVQNPPKCKSVEELGGALEDWLAKKRQYEEFTDNDGRPCRVSDDSLLAAMHQLMPQSLEESLMLRQDEFTTYEELFDRLSSFASTKHSLHISRRELGSSSGGGKKKDDNAMDIGALNAVSKSKGKGGKNITCYKCGRPGHRAADCRSGGKGYGKGGGASQGKRMDNVQCWVCHGYGHYGKDCRHRADNKGKGKNKSKNDGKGKSKNSGKGKGYGGSNNASSLEAVPNTTYREPGAEPECGKDLGYLDLCACDHCGEVCMVGGSDTSQDDSMEVEIEGRKPDYLVEYDGEEWIKVNYDSGAVTTVIPVEMVEDDLKLHRIGDFKVANGEKIPRYGKIRMPVMDERGNRRGISATVTHVHKPLGSAGEFSKNHDAYLWKDGGILLPRNGALATEMRNHYKRITRQFSDQQVIPLYKEGNLYNFYVQKRGKMSEICAIDSGSDSSSANSRQGYP</sequence>
<keyword evidence="3" id="KW-0732">Signal</keyword>
<dbReference type="InterPro" id="IPR036875">
    <property type="entry name" value="Znf_CCHC_sf"/>
</dbReference>
<keyword evidence="1" id="KW-0479">Metal-binding</keyword>
<dbReference type="GO" id="GO:0008270">
    <property type="term" value="F:zinc ion binding"/>
    <property type="evidence" value="ECO:0007669"/>
    <property type="project" value="UniProtKB-KW"/>
</dbReference>
<reference evidence="5" key="1">
    <citation type="submission" date="2022-10" db="EMBL/GenBank/DDBJ databases">
        <authorList>
            <person name="Chen Y."/>
            <person name="Dougan E. K."/>
            <person name="Chan C."/>
            <person name="Rhodes N."/>
            <person name="Thang M."/>
        </authorList>
    </citation>
    <scope>NUCLEOTIDE SEQUENCE</scope>
</reference>
<comment type="caution">
    <text evidence="5">The sequence shown here is derived from an EMBL/GenBank/DDBJ whole genome shotgun (WGS) entry which is preliminary data.</text>
</comment>
<gene>
    <name evidence="5" type="ORF">C1SCF055_LOCUS29424</name>
</gene>
<dbReference type="EMBL" id="CAMXCT030003292">
    <property type="protein sequence ID" value="CAL4790874.1"/>
    <property type="molecule type" value="Genomic_DNA"/>
</dbReference>
<evidence type="ECO:0000259" key="4">
    <source>
        <dbReference type="PROSITE" id="PS50158"/>
    </source>
</evidence>
<dbReference type="PROSITE" id="PS50158">
    <property type="entry name" value="ZF_CCHC"/>
    <property type="match status" value="1"/>
</dbReference>
<protein>
    <submittedName>
        <fullName evidence="6">Integrase catalytic domain-containing protein</fullName>
    </submittedName>
</protein>
<dbReference type="Pfam" id="PF00098">
    <property type="entry name" value="zf-CCHC"/>
    <property type="match status" value="1"/>
</dbReference>
<feature type="chain" id="PRO_5043270992" evidence="3">
    <location>
        <begin position="21"/>
        <end position="819"/>
    </location>
</feature>
<organism evidence="5">
    <name type="scientific">Cladocopium goreaui</name>
    <dbReference type="NCBI Taxonomy" id="2562237"/>
    <lineage>
        <taxon>Eukaryota</taxon>
        <taxon>Sar</taxon>
        <taxon>Alveolata</taxon>
        <taxon>Dinophyceae</taxon>
        <taxon>Suessiales</taxon>
        <taxon>Symbiodiniaceae</taxon>
        <taxon>Cladocopium</taxon>
    </lineage>
</organism>
<evidence type="ECO:0000256" key="1">
    <source>
        <dbReference type="PROSITE-ProRule" id="PRU00047"/>
    </source>
</evidence>
<evidence type="ECO:0000313" key="5">
    <source>
        <dbReference type="EMBL" id="CAI4003562.1"/>
    </source>
</evidence>
<evidence type="ECO:0000256" key="3">
    <source>
        <dbReference type="SAM" id="SignalP"/>
    </source>
</evidence>
<feature type="compositionally biased region" description="Basic and acidic residues" evidence="2">
    <location>
        <begin position="554"/>
        <end position="570"/>
    </location>
</feature>
<reference evidence="6 7" key="2">
    <citation type="submission" date="2024-05" db="EMBL/GenBank/DDBJ databases">
        <authorList>
            <person name="Chen Y."/>
            <person name="Shah S."/>
            <person name="Dougan E. K."/>
            <person name="Thang M."/>
            <person name="Chan C."/>
        </authorList>
    </citation>
    <scope>NUCLEOTIDE SEQUENCE [LARGE SCALE GENOMIC DNA]</scope>
</reference>
<name>A0A9P1D394_9DINO</name>
<dbReference type="EMBL" id="CAMXCT020003292">
    <property type="protein sequence ID" value="CAL1156937.1"/>
    <property type="molecule type" value="Genomic_DNA"/>
</dbReference>
<dbReference type="Proteomes" id="UP001152797">
    <property type="component" value="Unassembled WGS sequence"/>
</dbReference>
<evidence type="ECO:0000313" key="6">
    <source>
        <dbReference type="EMBL" id="CAL4790874.1"/>
    </source>
</evidence>
<dbReference type="Gene3D" id="4.10.60.10">
    <property type="entry name" value="Zinc finger, CCHC-type"/>
    <property type="match status" value="1"/>
</dbReference>